<feature type="transmembrane region" description="Helical" evidence="2">
    <location>
        <begin position="122"/>
        <end position="145"/>
    </location>
</feature>
<gene>
    <name evidence="3" type="ORF">MSPICULIGERA_LOCUS15693</name>
</gene>
<feature type="transmembrane region" description="Helical" evidence="2">
    <location>
        <begin position="157"/>
        <end position="181"/>
    </location>
</feature>
<feature type="non-terminal residue" evidence="3">
    <location>
        <position position="1"/>
    </location>
</feature>
<feature type="transmembrane region" description="Helical" evidence="2">
    <location>
        <begin position="193"/>
        <end position="214"/>
    </location>
</feature>
<name>A0AA36CYP5_9BILA</name>
<keyword evidence="2" id="KW-1133">Transmembrane helix</keyword>
<feature type="transmembrane region" description="Helical" evidence="2">
    <location>
        <begin position="88"/>
        <end position="110"/>
    </location>
</feature>
<feature type="transmembrane region" description="Helical" evidence="2">
    <location>
        <begin position="279"/>
        <end position="299"/>
    </location>
</feature>
<dbReference type="AlphaFoldDB" id="A0AA36CYP5"/>
<sequence>MMTTTTVDTSYSYICVCDNTSQVVAGTGCSITGSDTEVNYAGCSCADGTDIQPKQVSDCEDLDEDGECDEAQALRCTTRYMSESLYKIFKWAFLVMFIWITGWVLATIFVNIKHKNSGHHRYIHLFEEISIVLLFLTMVGLQLFFNIKQNPCKLLKILSHLFMVVTCGAFFFEAWFANSLINANSLKNGSVPAFLNYLLPVVMGVVVSLLSYFAKKTEYALSGLHCLAPTNAEILWAYCIPPWILLMAASWKVQTAFLQCRKFDPKKADEKQIYWAFRSARALPPFGWLLFGIYMSMIFGMDQQLFWVLALAIVMMIIYGPAIFFVHTYGHINTQKLYHPKWFGFYTPCPPDQPRPSSPSLSDDESESTPLPDDPKKDPDAPPPAPGGLGLR</sequence>
<organism evidence="3 4">
    <name type="scientific">Mesorhabditis spiculigera</name>
    <dbReference type="NCBI Taxonomy" id="96644"/>
    <lineage>
        <taxon>Eukaryota</taxon>
        <taxon>Metazoa</taxon>
        <taxon>Ecdysozoa</taxon>
        <taxon>Nematoda</taxon>
        <taxon>Chromadorea</taxon>
        <taxon>Rhabditida</taxon>
        <taxon>Rhabditina</taxon>
        <taxon>Rhabditomorpha</taxon>
        <taxon>Rhabditoidea</taxon>
        <taxon>Rhabditidae</taxon>
        <taxon>Mesorhabditinae</taxon>
        <taxon>Mesorhabditis</taxon>
    </lineage>
</organism>
<accession>A0AA36CYP5</accession>
<feature type="region of interest" description="Disordered" evidence="1">
    <location>
        <begin position="350"/>
        <end position="392"/>
    </location>
</feature>
<reference evidence="3" key="1">
    <citation type="submission" date="2023-06" db="EMBL/GenBank/DDBJ databases">
        <authorList>
            <person name="Delattre M."/>
        </authorList>
    </citation>
    <scope>NUCLEOTIDE SEQUENCE</scope>
    <source>
        <strain evidence="3">AF72</strain>
    </source>
</reference>
<comment type="caution">
    <text evidence="3">The sequence shown here is derived from an EMBL/GenBank/DDBJ whole genome shotgun (WGS) entry which is preliminary data.</text>
</comment>
<proteinExistence type="predicted"/>
<dbReference type="Proteomes" id="UP001177023">
    <property type="component" value="Unassembled WGS sequence"/>
</dbReference>
<evidence type="ECO:0000256" key="1">
    <source>
        <dbReference type="SAM" id="MobiDB-lite"/>
    </source>
</evidence>
<keyword evidence="2" id="KW-0472">Membrane</keyword>
<keyword evidence="4" id="KW-1185">Reference proteome</keyword>
<evidence type="ECO:0000313" key="3">
    <source>
        <dbReference type="EMBL" id="CAJ0577420.1"/>
    </source>
</evidence>
<keyword evidence="2" id="KW-0812">Transmembrane</keyword>
<feature type="transmembrane region" description="Helical" evidence="2">
    <location>
        <begin position="305"/>
        <end position="326"/>
    </location>
</feature>
<protein>
    <submittedName>
        <fullName evidence="3">Uncharacterized protein</fullName>
    </submittedName>
</protein>
<dbReference type="EMBL" id="CATQJA010002650">
    <property type="protein sequence ID" value="CAJ0577420.1"/>
    <property type="molecule type" value="Genomic_DNA"/>
</dbReference>
<evidence type="ECO:0000256" key="2">
    <source>
        <dbReference type="SAM" id="Phobius"/>
    </source>
</evidence>
<evidence type="ECO:0000313" key="4">
    <source>
        <dbReference type="Proteomes" id="UP001177023"/>
    </source>
</evidence>